<dbReference type="SUPFAM" id="SSF52047">
    <property type="entry name" value="RNI-like"/>
    <property type="match status" value="1"/>
</dbReference>
<dbReference type="InterPro" id="IPR032675">
    <property type="entry name" value="LRR_dom_sf"/>
</dbReference>
<dbReference type="Proteomes" id="UP000515121">
    <property type="component" value="Unplaced"/>
</dbReference>
<keyword evidence="2" id="KW-1185">Reference proteome</keyword>
<dbReference type="Gene3D" id="3.80.10.10">
    <property type="entry name" value="Ribonuclease Inhibitor"/>
    <property type="match status" value="1"/>
</dbReference>
<dbReference type="PROSITE" id="PS50181">
    <property type="entry name" value="FBOX"/>
    <property type="match status" value="1"/>
</dbReference>
<organism evidence="2 3">
    <name type="scientific">Durio zibethinus</name>
    <name type="common">Durian</name>
    <dbReference type="NCBI Taxonomy" id="66656"/>
    <lineage>
        <taxon>Eukaryota</taxon>
        <taxon>Viridiplantae</taxon>
        <taxon>Streptophyta</taxon>
        <taxon>Embryophyta</taxon>
        <taxon>Tracheophyta</taxon>
        <taxon>Spermatophyta</taxon>
        <taxon>Magnoliopsida</taxon>
        <taxon>eudicotyledons</taxon>
        <taxon>Gunneridae</taxon>
        <taxon>Pentapetalae</taxon>
        <taxon>rosids</taxon>
        <taxon>malvids</taxon>
        <taxon>Malvales</taxon>
        <taxon>Malvaceae</taxon>
        <taxon>Helicteroideae</taxon>
        <taxon>Durio</taxon>
    </lineage>
</organism>
<dbReference type="GeneID" id="111275827"/>
<dbReference type="SUPFAM" id="SSF81383">
    <property type="entry name" value="F-box domain"/>
    <property type="match status" value="1"/>
</dbReference>
<dbReference type="InterPro" id="IPR001810">
    <property type="entry name" value="F-box_dom"/>
</dbReference>
<evidence type="ECO:0000313" key="2">
    <source>
        <dbReference type="Proteomes" id="UP000515121"/>
    </source>
</evidence>
<dbReference type="RefSeq" id="XP_022717105.1">
    <property type="nucleotide sequence ID" value="XM_022861370.1"/>
</dbReference>
<dbReference type="InterPro" id="IPR050232">
    <property type="entry name" value="FBL13/AtMIF1-like"/>
</dbReference>
<dbReference type="Pfam" id="PF00646">
    <property type="entry name" value="F-box"/>
    <property type="match status" value="1"/>
</dbReference>
<feature type="domain" description="F-box" evidence="1">
    <location>
        <begin position="20"/>
        <end position="54"/>
    </location>
</feature>
<evidence type="ECO:0000259" key="1">
    <source>
        <dbReference type="PROSITE" id="PS50181"/>
    </source>
</evidence>
<gene>
    <name evidence="3" type="primary">LOC111275827</name>
</gene>
<dbReference type="CDD" id="cd22160">
    <property type="entry name" value="F-box_AtFBL13-like"/>
    <property type="match status" value="1"/>
</dbReference>
<dbReference type="Pfam" id="PF24758">
    <property type="entry name" value="LRR_At5g56370"/>
    <property type="match status" value="1"/>
</dbReference>
<dbReference type="InterPro" id="IPR036047">
    <property type="entry name" value="F-box-like_dom_sf"/>
</dbReference>
<dbReference type="SMART" id="SM00256">
    <property type="entry name" value="FBOX"/>
    <property type="match status" value="1"/>
</dbReference>
<accession>A0A6P5WLX1</accession>
<sequence length="438" mass="50394">MMKMAKISVDQTWKHHRSSSDRISQLPDELIEHILSFLPTKDAVATSVLSKRWYPFWTKLQVLHLQDSIRCQTRRATRIKFVRFVTRVLLLNKAVSLHKFRLNCHQIYEPKCFNMWVCSAVDKGVQEIDISIRTTPKHDYFLRLSSQVFKAEKLKFLKLSGGILIDFPGESSVCFPSLKTLQLFYVNIANDESFDKLFSGCLVLETLVLKTPDRVKTLNFKLLSSTLKSLSINLRYAEHKLEINTPALEYLELEESYHQVSFIGNFSSLIQAKIKFNYVISLNQLLIRALYNVKLLSLASYWYFEPVPHGYAYPMFHNLVQLEILIGLPGWDALSHLLTLSDNLEILLVENNSTIDSRWTQPEHVPTCVSSHLTAVSFKVFQGLGSEMQVIEYLLKNAKVLKTMQICTLNMSPDSKSFVLNKLSEFQWGSKTCQVAIL</sequence>
<dbReference type="InterPro" id="IPR053781">
    <property type="entry name" value="F-box_AtFBL13-like"/>
</dbReference>
<dbReference type="PANTHER" id="PTHR31900">
    <property type="entry name" value="F-BOX/RNI SUPERFAMILY PROTEIN-RELATED"/>
    <property type="match status" value="1"/>
</dbReference>
<name>A0A6P5WLX1_DURZI</name>
<dbReference type="InterPro" id="IPR006566">
    <property type="entry name" value="FBD"/>
</dbReference>
<dbReference type="InterPro" id="IPR055411">
    <property type="entry name" value="LRR_FXL15/At3g58940/PEG3-like"/>
</dbReference>
<evidence type="ECO:0000313" key="3">
    <source>
        <dbReference type="RefSeq" id="XP_022717105.1"/>
    </source>
</evidence>
<dbReference type="AlphaFoldDB" id="A0A6P5WLX1"/>
<dbReference type="SMART" id="SM00579">
    <property type="entry name" value="FBD"/>
    <property type="match status" value="1"/>
</dbReference>
<protein>
    <submittedName>
        <fullName evidence="3">FBD-associated F-box protein At3g50710</fullName>
    </submittedName>
</protein>
<dbReference type="PANTHER" id="PTHR31900:SF34">
    <property type="entry name" value="EMB|CAB62440.1-RELATED"/>
    <property type="match status" value="1"/>
</dbReference>
<reference evidence="3" key="1">
    <citation type="submission" date="2025-08" db="UniProtKB">
        <authorList>
            <consortium name="RefSeq"/>
        </authorList>
    </citation>
    <scope>IDENTIFICATION</scope>
    <source>
        <tissue evidence="3">Fruit stalk</tissue>
    </source>
</reference>
<dbReference type="Gene3D" id="1.20.1280.50">
    <property type="match status" value="1"/>
</dbReference>
<dbReference type="Pfam" id="PF08387">
    <property type="entry name" value="FBD"/>
    <property type="match status" value="1"/>
</dbReference>
<proteinExistence type="predicted"/>
<dbReference type="KEGG" id="dzi:111275827"/>
<dbReference type="OrthoDB" id="594804at2759"/>